<feature type="region of interest" description="Disordered" evidence="2">
    <location>
        <begin position="148"/>
        <end position="224"/>
    </location>
</feature>
<comment type="caution">
    <text evidence="3">The sequence shown here is derived from an EMBL/GenBank/DDBJ whole genome shotgun (WGS) entry which is preliminary data.</text>
</comment>
<feature type="compositionally biased region" description="Acidic residues" evidence="2">
    <location>
        <begin position="180"/>
        <end position="190"/>
    </location>
</feature>
<feature type="compositionally biased region" description="Polar residues" evidence="2">
    <location>
        <begin position="548"/>
        <end position="558"/>
    </location>
</feature>
<feature type="compositionally biased region" description="Basic and acidic residues" evidence="2">
    <location>
        <begin position="675"/>
        <end position="688"/>
    </location>
</feature>
<feature type="compositionally biased region" description="Acidic residues" evidence="2">
    <location>
        <begin position="199"/>
        <end position="210"/>
    </location>
</feature>
<feature type="region of interest" description="Disordered" evidence="2">
    <location>
        <begin position="89"/>
        <end position="135"/>
    </location>
</feature>
<feature type="compositionally biased region" description="Low complexity" evidence="2">
    <location>
        <begin position="589"/>
        <end position="599"/>
    </location>
</feature>
<feature type="region of interest" description="Disordered" evidence="2">
    <location>
        <begin position="498"/>
        <end position="795"/>
    </location>
</feature>
<proteinExistence type="predicted"/>
<feature type="compositionally biased region" description="Polar residues" evidence="2">
    <location>
        <begin position="1"/>
        <end position="12"/>
    </location>
</feature>
<evidence type="ECO:0000256" key="1">
    <source>
        <dbReference type="SAM" id="Coils"/>
    </source>
</evidence>
<feature type="region of interest" description="Disordered" evidence="2">
    <location>
        <begin position="1"/>
        <end position="35"/>
    </location>
</feature>
<sequence>MATDNHINTPKISQKKDVRPKRSKSASSLSVPSSLVMNRQLQLTQRFSQVSKGGLNVPDINMIESLSNEGLVANRKRQIAGRLSTAAAAAGGGTYDNRGNAVWSSSPKKSLSACKSFPPERKGSPEDSDASLGTVESGQNRVATLREQFDHSHSGHTLDTTNSSRHSLESDASSSSTAEVSDDDGDDDDCSVGSLSFSQDDDDEDEDFTEDVTSTVNTPADMTEKKEKEIQELLHEASFNTTFLKVQGSSGKDYRQTGRGCLFVVADDRLGKTKVIQSKLNKAAKKIQRFFRYSMAILVLHGDELQYWRQCIDDCERRRQEELIQLQHMVEIQKHQFQVELERETSHKLEKDLEETQDVLTQHQREWTLEKEEHETLRADISKITHENLLLKAQVNDPVQADKKKDLEEKIQVVEFQKQRFGEAFDQLKGLCLELKDKIRVSNEKASTEQYQKSALRQCIYRIIQRLANSEEVNHADSELANLILQLWPQAETDFLKARSHRKESHHDEPVATTEPTKSEHQELTISSNGGDLNSSSLEIPAVVATSKKCSTRSSNADGQPAEPVSSRTVMKDSSLRDSARSSKRKGSSKSSMRKSGSSPLQSLIECTTGGTRKSGEPKRSSGKELKSGSSPLLSLIESNKNEGTSTSTSKSSMRKSGSSPLLSLIECTTGGTRKSGEPKRRSGKELKSGSSPLLSLIETTGSTRSPSKSSMNKSESSPLLSLIESTTGGTTSISGTPKRSSGKEVKDKDKKKKKSRSKDNEKSDKGGKSSSKKSSSKGKSKDKKSKRSSSESSP</sequence>
<feature type="compositionally biased region" description="Basic and acidic residues" evidence="2">
    <location>
        <begin position="758"/>
        <end position="768"/>
    </location>
</feature>
<dbReference type="EMBL" id="CAICTM010000041">
    <property type="protein sequence ID" value="CAB9498607.1"/>
    <property type="molecule type" value="Genomic_DNA"/>
</dbReference>
<organism evidence="3 4">
    <name type="scientific">Seminavis robusta</name>
    <dbReference type="NCBI Taxonomy" id="568900"/>
    <lineage>
        <taxon>Eukaryota</taxon>
        <taxon>Sar</taxon>
        <taxon>Stramenopiles</taxon>
        <taxon>Ochrophyta</taxon>
        <taxon>Bacillariophyta</taxon>
        <taxon>Bacillariophyceae</taxon>
        <taxon>Bacillariophycidae</taxon>
        <taxon>Naviculales</taxon>
        <taxon>Naviculaceae</taxon>
        <taxon>Seminavis</taxon>
    </lineage>
</organism>
<keyword evidence="1" id="KW-0175">Coiled coil</keyword>
<dbReference type="Proteomes" id="UP001153069">
    <property type="component" value="Unassembled WGS sequence"/>
</dbReference>
<feature type="compositionally biased region" description="Basic and acidic residues" evidence="2">
    <location>
        <begin position="614"/>
        <end position="627"/>
    </location>
</feature>
<feature type="compositionally biased region" description="Low complexity" evidence="2">
    <location>
        <begin position="25"/>
        <end position="35"/>
    </location>
</feature>
<feature type="compositionally biased region" description="Polar residues" evidence="2">
    <location>
        <begin position="689"/>
        <end position="702"/>
    </location>
</feature>
<evidence type="ECO:0000313" key="4">
    <source>
        <dbReference type="Proteomes" id="UP001153069"/>
    </source>
</evidence>
<dbReference type="AlphaFoldDB" id="A0A9N8D939"/>
<feature type="compositionally biased region" description="Basic residues" evidence="2">
    <location>
        <begin position="771"/>
        <end position="788"/>
    </location>
</feature>
<reference evidence="3" key="1">
    <citation type="submission" date="2020-06" db="EMBL/GenBank/DDBJ databases">
        <authorList>
            <consortium name="Plant Systems Biology data submission"/>
        </authorList>
    </citation>
    <scope>NUCLEOTIDE SEQUENCE</scope>
    <source>
        <strain evidence="3">D6</strain>
    </source>
</reference>
<evidence type="ECO:0000256" key="2">
    <source>
        <dbReference type="SAM" id="MobiDB-lite"/>
    </source>
</evidence>
<feature type="compositionally biased region" description="Low complexity" evidence="2">
    <location>
        <begin position="527"/>
        <end position="538"/>
    </location>
</feature>
<protein>
    <submittedName>
        <fullName evidence="3">Uncharacterized protein</fullName>
    </submittedName>
</protein>
<name>A0A9N8D939_9STRA</name>
<feature type="coiled-coil region" evidence="1">
    <location>
        <begin position="339"/>
        <end position="366"/>
    </location>
</feature>
<feature type="compositionally biased region" description="Polar residues" evidence="2">
    <location>
        <begin position="600"/>
        <end position="612"/>
    </location>
</feature>
<feature type="compositionally biased region" description="Low complexity" evidence="2">
    <location>
        <begin position="703"/>
        <end position="737"/>
    </location>
</feature>
<feature type="compositionally biased region" description="Low complexity" evidence="2">
    <location>
        <begin position="638"/>
        <end position="660"/>
    </location>
</feature>
<accession>A0A9N8D939</accession>
<evidence type="ECO:0000313" key="3">
    <source>
        <dbReference type="EMBL" id="CAB9498607.1"/>
    </source>
</evidence>
<keyword evidence="4" id="KW-1185">Reference proteome</keyword>
<feature type="compositionally biased region" description="Basic and acidic residues" evidence="2">
    <location>
        <begin position="570"/>
        <end position="581"/>
    </location>
</feature>
<feature type="compositionally biased region" description="Low complexity" evidence="2">
    <location>
        <begin position="170"/>
        <end position="179"/>
    </location>
</feature>
<gene>
    <name evidence="3" type="ORF">SEMRO_41_G025360.1</name>
</gene>